<proteinExistence type="predicted"/>
<dbReference type="SUPFAM" id="SSF48452">
    <property type="entry name" value="TPR-like"/>
    <property type="match status" value="2"/>
</dbReference>
<comment type="caution">
    <text evidence="1">The sequence shown here is derived from an EMBL/GenBank/DDBJ whole genome shotgun (WGS) entry which is preliminary data.</text>
</comment>
<dbReference type="EMBL" id="JANAWD010000976">
    <property type="protein sequence ID" value="KAJ3474815.1"/>
    <property type="molecule type" value="Genomic_DNA"/>
</dbReference>
<dbReference type="InterPro" id="IPR011990">
    <property type="entry name" value="TPR-like_helical_dom_sf"/>
</dbReference>
<dbReference type="AlphaFoldDB" id="A0AAD5UQF8"/>
<accession>A0AAD5UQF8</accession>
<sequence>MADGKKSFGNTEEAIKYATEVLEICQQLDKQSLLDYTPQLAEVLDRMAIFLHEVGRSKGAMKYHREAVKTGKPVAWHNFEKFALGFAETLEHISLLLFDKHCHSKGKERIGGFAGHLPGEFTEYRYEAKGVRRGLATRDDNKHTYPLAQTLDKRTGRTSQHADFVAFKSRSKAVVHWEKLAAQDSHKYSPYLLRALEELANWASQNRLHTEAIDRRRQVVDICQGLAVQDAITYTVPLILALHELANTVYLHNGPKAAVKCCLEAVDYWRKLASQDAAKYSLLLAQALEELASWASKSDLVTEAIDCRREVVDIWQALAAQDVEPLVLGLHEMATTFLQHRNPAKAAKCRLEAPWRRWQTGLLKTNSSQKP</sequence>
<dbReference type="Gene3D" id="1.25.40.10">
    <property type="entry name" value="Tetratricopeptide repeat domain"/>
    <property type="match status" value="2"/>
</dbReference>
<protein>
    <submittedName>
        <fullName evidence="1">Uncharacterized protein</fullName>
    </submittedName>
</protein>
<name>A0AAD5UQF8_9APHY</name>
<evidence type="ECO:0000313" key="2">
    <source>
        <dbReference type="Proteomes" id="UP001212997"/>
    </source>
</evidence>
<evidence type="ECO:0000313" key="1">
    <source>
        <dbReference type="EMBL" id="KAJ3474815.1"/>
    </source>
</evidence>
<keyword evidence="2" id="KW-1185">Reference proteome</keyword>
<dbReference type="Proteomes" id="UP001212997">
    <property type="component" value="Unassembled WGS sequence"/>
</dbReference>
<reference evidence="1" key="1">
    <citation type="submission" date="2022-07" db="EMBL/GenBank/DDBJ databases">
        <title>Genome Sequence of Physisporinus lineatus.</title>
        <authorList>
            <person name="Buettner E."/>
        </authorList>
    </citation>
    <scope>NUCLEOTIDE SEQUENCE</scope>
    <source>
        <strain evidence="1">VT162</strain>
    </source>
</reference>
<gene>
    <name evidence="1" type="ORF">NLI96_g12238</name>
</gene>
<organism evidence="1 2">
    <name type="scientific">Meripilus lineatus</name>
    <dbReference type="NCBI Taxonomy" id="2056292"/>
    <lineage>
        <taxon>Eukaryota</taxon>
        <taxon>Fungi</taxon>
        <taxon>Dikarya</taxon>
        <taxon>Basidiomycota</taxon>
        <taxon>Agaricomycotina</taxon>
        <taxon>Agaricomycetes</taxon>
        <taxon>Polyporales</taxon>
        <taxon>Meripilaceae</taxon>
        <taxon>Meripilus</taxon>
    </lineage>
</organism>